<evidence type="ECO:0000256" key="3">
    <source>
        <dbReference type="ARBA" id="ARBA00022692"/>
    </source>
</evidence>
<comment type="subcellular location">
    <subcellularLocation>
        <location evidence="1">Cell membrane</location>
        <topology evidence="1">Multi-pass membrane protein</topology>
    </subcellularLocation>
</comment>
<evidence type="ECO:0000256" key="4">
    <source>
        <dbReference type="ARBA" id="ARBA00022989"/>
    </source>
</evidence>
<feature type="region of interest" description="Disordered" evidence="7">
    <location>
        <begin position="125"/>
        <end position="155"/>
    </location>
</feature>
<evidence type="ECO:0000256" key="8">
    <source>
        <dbReference type="SAM" id="Phobius"/>
    </source>
</evidence>
<keyword evidence="5 8" id="KW-0472">Membrane</keyword>
<dbReference type="InterPro" id="IPR050445">
    <property type="entry name" value="Bact_polysacc_biosynth/exp"/>
</dbReference>
<keyword evidence="11" id="KW-1185">Reference proteome</keyword>
<evidence type="ECO:0000313" key="10">
    <source>
        <dbReference type="EMBL" id="MDP4302813.1"/>
    </source>
</evidence>
<dbReference type="PANTHER" id="PTHR32309:SF13">
    <property type="entry name" value="FERRIC ENTEROBACTIN TRANSPORT PROTEIN FEPE"/>
    <property type="match status" value="1"/>
</dbReference>
<gene>
    <name evidence="10" type="ORF">Q8X39_19415</name>
</gene>
<accession>A0ABT9G8K7</accession>
<reference evidence="10 11" key="1">
    <citation type="submission" date="2023-08" db="EMBL/GenBank/DDBJ databases">
        <authorList>
            <person name="Roldan D.M."/>
            <person name="Menes R.J."/>
        </authorList>
    </citation>
    <scope>NUCLEOTIDE SEQUENCE [LARGE SCALE GENOMIC DNA]</scope>
    <source>
        <strain evidence="10 11">CCM 2812</strain>
    </source>
</reference>
<feature type="transmembrane region" description="Helical" evidence="8">
    <location>
        <begin position="44"/>
        <end position="64"/>
    </location>
</feature>
<dbReference type="Pfam" id="PF02706">
    <property type="entry name" value="Wzz"/>
    <property type="match status" value="1"/>
</dbReference>
<dbReference type="EMBL" id="JAUZEE010000015">
    <property type="protein sequence ID" value="MDP4302813.1"/>
    <property type="molecule type" value="Genomic_DNA"/>
</dbReference>
<evidence type="ECO:0000313" key="11">
    <source>
        <dbReference type="Proteomes" id="UP001235760"/>
    </source>
</evidence>
<organism evidence="10 11">
    <name type="scientific">Leptothrix discophora</name>
    <dbReference type="NCBI Taxonomy" id="89"/>
    <lineage>
        <taxon>Bacteria</taxon>
        <taxon>Pseudomonadati</taxon>
        <taxon>Pseudomonadota</taxon>
        <taxon>Betaproteobacteria</taxon>
        <taxon>Burkholderiales</taxon>
        <taxon>Sphaerotilaceae</taxon>
        <taxon>Leptothrix</taxon>
    </lineage>
</organism>
<evidence type="ECO:0000256" key="2">
    <source>
        <dbReference type="ARBA" id="ARBA00022475"/>
    </source>
</evidence>
<evidence type="ECO:0000259" key="9">
    <source>
        <dbReference type="Pfam" id="PF02706"/>
    </source>
</evidence>
<keyword evidence="6" id="KW-0175">Coiled coil</keyword>
<feature type="coiled-coil region" evidence="6">
    <location>
        <begin position="215"/>
        <end position="316"/>
    </location>
</feature>
<proteinExistence type="predicted"/>
<evidence type="ECO:0000256" key="5">
    <source>
        <dbReference type="ARBA" id="ARBA00023136"/>
    </source>
</evidence>
<comment type="caution">
    <text evidence="10">The sequence shown here is derived from an EMBL/GenBank/DDBJ whole genome shotgun (WGS) entry which is preliminary data.</text>
</comment>
<evidence type="ECO:0000256" key="6">
    <source>
        <dbReference type="SAM" id="Coils"/>
    </source>
</evidence>
<dbReference type="InterPro" id="IPR003856">
    <property type="entry name" value="LPS_length_determ_N"/>
</dbReference>
<evidence type="ECO:0000256" key="7">
    <source>
        <dbReference type="SAM" id="MobiDB-lite"/>
    </source>
</evidence>
<keyword evidence="3 8" id="KW-0812">Transmembrane</keyword>
<feature type="transmembrane region" description="Helical" evidence="8">
    <location>
        <begin position="436"/>
        <end position="458"/>
    </location>
</feature>
<protein>
    <submittedName>
        <fullName evidence="10">Wzz/FepE/Etk N-terminal domain-containing protein</fullName>
    </submittedName>
</protein>
<dbReference type="PANTHER" id="PTHR32309">
    <property type="entry name" value="TYROSINE-PROTEIN KINASE"/>
    <property type="match status" value="1"/>
</dbReference>
<feature type="domain" description="Polysaccharide chain length determinant N-terminal" evidence="9">
    <location>
        <begin position="31"/>
        <end position="116"/>
    </location>
</feature>
<keyword evidence="4 8" id="KW-1133">Transmembrane helix</keyword>
<keyword evidence="2" id="KW-1003">Cell membrane</keyword>
<evidence type="ECO:0000256" key="1">
    <source>
        <dbReference type="ARBA" id="ARBA00004651"/>
    </source>
</evidence>
<dbReference type="RefSeq" id="WP_305751354.1">
    <property type="nucleotide sequence ID" value="NZ_JAUZEE010000015.1"/>
</dbReference>
<sequence>MSVIPASPGSYPGPSHLSNWLPADLAEPEPSLGRLLRTLWRRRLIVAGVLMPGLALTALALALWPRTYTATAALVVNYEVTDPLNGKELPVGQVSSYIATQVELLQTPAVLRAVAERLALLGADDASRAPPGGDGTPADSTRADSTPADSTRADRAAMQVARALQIVPSPRGSQMIYVSYSARLPSLAAAGANAVVDLYKAQDAERAAGPPGERLRRHGEELAALKAKVDAAQQAATRFQQRHGLIDDGTRTDVDLLRLASLDERLLAARHARQAAELQAAQDPATSDGVMASTQAQALKAQLGVAELRLSQLERHYTPAHPDVREARVQVDEARAALAAVIRTYRDHASAGRQVAQRLEQGLQRESAEQRGQVLARSRLQDEAAAYRLEVASALAVYQRALDGEDQIRFASTGGRSNVSIVSRATPPLQASRPRLLAGLALGSAASLLLAVVAAVLWDRAHPRLGDREDVEREFGPSHDVTVLGEFGRVPNRGAA</sequence>
<name>A0ABT9G8K7_LEPDI</name>
<dbReference type="Proteomes" id="UP001235760">
    <property type="component" value="Unassembled WGS sequence"/>
</dbReference>